<dbReference type="Pfam" id="PF01026">
    <property type="entry name" value="TatD_DNase"/>
    <property type="match status" value="1"/>
</dbReference>
<organism evidence="5 6">
    <name type="scientific">Prymnesium parvum</name>
    <name type="common">Toxic golden alga</name>
    <dbReference type="NCBI Taxonomy" id="97485"/>
    <lineage>
        <taxon>Eukaryota</taxon>
        <taxon>Haptista</taxon>
        <taxon>Haptophyta</taxon>
        <taxon>Prymnesiophyceae</taxon>
        <taxon>Prymnesiales</taxon>
        <taxon>Prymnesiaceae</taxon>
        <taxon>Prymnesium</taxon>
    </lineage>
</organism>
<dbReference type="CDD" id="cd01310">
    <property type="entry name" value="TatD_DNAse"/>
    <property type="match status" value="1"/>
</dbReference>
<proteinExistence type="inferred from homology"/>
<dbReference type="AlphaFoldDB" id="A0AB34JMH7"/>
<evidence type="ECO:0000256" key="4">
    <source>
        <dbReference type="ARBA" id="ARBA00022801"/>
    </source>
</evidence>
<sequence>MASSIACKDNAIDPQALQTIETLMESPLCVAVGECGLDYDRMFSPRDAQLAAFDAQLRIAAKLAAPVFCHIRESSSGPALGAYEDAVELIRRHPSLPPSRVCVHCFTGDGADLQLLVDAGVCIGVTGFIGISRRCAATTAALRQHGNALLQAGRLLLETDAPFMLPDAKYLPPFMVDTGTPPGSKGRGRGRKNEPAVLAGVCSALAESLGQEYRAVAEGTTRAALHLFGLDTADASVESMSGTQPKPASDQMCAGRLATSVSNLSPPPLPSSLLARPTRALQGFEATWVAADWHESKPPRSFSGFFLPLIFSALGTIEVFNPPVPAKHFANKPAATVDSIRRVQPMWQAVFSLWTKWVHAIQDAANAGLIDACLKRGVTGRASSLIPQRCPGLDQWSFGALPHLQPKAQNDIIEISLGEFEATRFYASVMALYPNP</sequence>
<evidence type="ECO:0000256" key="1">
    <source>
        <dbReference type="ARBA" id="ARBA00009275"/>
    </source>
</evidence>
<keyword evidence="4" id="KW-0378">Hydrolase</keyword>
<evidence type="ECO:0000313" key="5">
    <source>
        <dbReference type="EMBL" id="KAL1522551.1"/>
    </source>
</evidence>
<dbReference type="GO" id="GO:0004518">
    <property type="term" value="F:nuclease activity"/>
    <property type="evidence" value="ECO:0007669"/>
    <property type="project" value="UniProtKB-KW"/>
</dbReference>
<keyword evidence="6" id="KW-1185">Reference proteome</keyword>
<keyword evidence="3" id="KW-0479">Metal-binding</keyword>
<dbReference type="InterPro" id="IPR032466">
    <property type="entry name" value="Metal_Hydrolase"/>
</dbReference>
<keyword evidence="2" id="KW-0540">Nuclease</keyword>
<dbReference type="GO" id="GO:0046872">
    <property type="term" value="F:metal ion binding"/>
    <property type="evidence" value="ECO:0007669"/>
    <property type="project" value="UniProtKB-KW"/>
</dbReference>
<dbReference type="InterPro" id="IPR050891">
    <property type="entry name" value="TatD-type_Hydrolase"/>
</dbReference>
<evidence type="ECO:0000313" key="6">
    <source>
        <dbReference type="Proteomes" id="UP001515480"/>
    </source>
</evidence>
<name>A0AB34JMH7_PRYPA</name>
<accession>A0AB34JMH7</accession>
<gene>
    <name evidence="5" type="ORF">AB1Y20_017536</name>
</gene>
<protein>
    <submittedName>
        <fullName evidence="5">Uncharacterized protein</fullName>
    </submittedName>
</protein>
<dbReference type="InterPro" id="IPR001130">
    <property type="entry name" value="TatD-like"/>
</dbReference>
<comment type="similarity">
    <text evidence="1">Belongs to the metallo-dependent hydrolases superfamily. TatD-type hydrolase family.</text>
</comment>
<dbReference type="SUPFAM" id="SSF51556">
    <property type="entry name" value="Metallo-dependent hydrolases"/>
    <property type="match status" value="1"/>
</dbReference>
<dbReference type="GO" id="GO:0016788">
    <property type="term" value="F:hydrolase activity, acting on ester bonds"/>
    <property type="evidence" value="ECO:0007669"/>
    <property type="project" value="InterPro"/>
</dbReference>
<dbReference type="PANTHER" id="PTHR10060">
    <property type="entry name" value="TATD FAMILY DEOXYRIBONUCLEASE"/>
    <property type="match status" value="1"/>
</dbReference>
<evidence type="ECO:0000256" key="3">
    <source>
        <dbReference type="ARBA" id="ARBA00022723"/>
    </source>
</evidence>
<evidence type="ECO:0000256" key="2">
    <source>
        <dbReference type="ARBA" id="ARBA00022722"/>
    </source>
</evidence>
<dbReference type="PANTHER" id="PTHR10060:SF15">
    <property type="entry name" value="DEOXYRIBONUCLEASE TATDN1"/>
    <property type="match status" value="1"/>
</dbReference>
<dbReference type="Gene3D" id="3.20.20.140">
    <property type="entry name" value="Metal-dependent hydrolases"/>
    <property type="match status" value="1"/>
</dbReference>
<comment type="caution">
    <text evidence="5">The sequence shown here is derived from an EMBL/GenBank/DDBJ whole genome shotgun (WGS) entry which is preliminary data.</text>
</comment>
<dbReference type="Proteomes" id="UP001515480">
    <property type="component" value="Unassembled WGS sequence"/>
</dbReference>
<dbReference type="EMBL" id="JBGBPQ010000006">
    <property type="protein sequence ID" value="KAL1522551.1"/>
    <property type="molecule type" value="Genomic_DNA"/>
</dbReference>
<reference evidence="5 6" key="1">
    <citation type="journal article" date="2024" name="Science">
        <title>Giant polyketide synthase enzymes in the biosynthesis of giant marine polyether toxins.</title>
        <authorList>
            <person name="Fallon T.R."/>
            <person name="Shende V.V."/>
            <person name="Wierzbicki I.H."/>
            <person name="Pendleton A.L."/>
            <person name="Watervoot N.F."/>
            <person name="Auber R.P."/>
            <person name="Gonzalez D.J."/>
            <person name="Wisecaver J.H."/>
            <person name="Moore B.S."/>
        </authorList>
    </citation>
    <scope>NUCLEOTIDE SEQUENCE [LARGE SCALE GENOMIC DNA]</scope>
    <source>
        <strain evidence="5 6">12B1</strain>
    </source>
</reference>